<keyword evidence="1" id="KW-0175">Coiled coil</keyword>
<dbReference type="GO" id="GO:0005886">
    <property type="term" value="C:plasma membrane"/>
    <property type="evidence" value="ECO:0007669"/>
    <property type="project" value="TreeGrafter"/>
</dbReference>
<feature type="coiled-coil region" evidence="1">
    <location>
        <begin position="140"/>
        <end position="188"/>
    </location>
</feature>
<dbReference type="InterPro" id="IPR051861">
    <property type="entry name" value="NET_actin-binding_domain"/>
</dbReference>
<comment type="caution">
    <text evidence="2">The sequence shown here is derived from an EMBL/GenBank/DDBJ whole genome shotgun (WGS) entry which is preliminary data.</text>
</comment>
<dbReference type="AlphaFoldDB" id="A0AAW2BWI2"/>
<sequence length="768" mass="88453">MELEGLRARSKSLEEVCQLLGKEKSNILHERDALVSQLENVEQRLGSLERRFTKLEEKYLDLEKEKKSTFCRVEELQAYIFMEKQEHTSYVQSSEARLAGLENQVHILQQESRLGKKEFEEELDRAVNAQVEVFILQKFIEDLEEKNLSLLNQCQKQVEASKFSDKLISELESENLEQQVEVEFLLDEIQKLRMVIHQVFKAIQIDPDNGNVDKIEHEHIPVPRILDGIEDLKESLLTSKDEKQQLLVENSVLLTLLGQLKLEGAELDSEKKIIEHEFEVMTEQCSMLQKNKHELLEMNMQLRSEMGKSEQREEVLKAELETLHISLATSKGACLLLQKESTMLLEEKKSLLKSFSDLKEEKHILEEDNSSIIHEALALGNMALVFESIATEKSVELEALSANIDSLHVVNIDLKEEISMLGKMEMKEEENLCLNETLVKLGKELSEAKDLNDQLCMQLSVEKDFLRQKATELSEAEQKLKVSESLNVELCRTVEDLKMEHEESKLIRENLERQILEVLDDSTIQKKEIECLREVNENMESKVAILNKEIEEHRIRDENLNSELQEKRDEFELWDAEAATFYFDLQISATCEVLLEKKVQELAGACESLEDETAAKGMEIAQMKERVSFLESEIGGLKAQLSAYVPVIASLGDDIASLEQNALLHMKLSVARNLETQDKEMEIHPYENSWQELKEDQRTAISDGISHLQKMQTRIKAVEKAVMEEMERPATQESINTNIKVEDVMKETEDFKPKRQIASRERPGITED</sequence>
<dbReference type="Proteomes" id="UP001459277">
    <property type="component" value="Unassembled WGS sequence"/>
</dbReference>
<feature type="coiled-coil region" evidence="1">
    <location>
        <begin position="24"/>
        <end position="65"/>
    </location>
</feature>
<feature type="coiled-coil region" evidence="1">
    <location>
        <begin position="466"/>
        <end position="640"/>
    </location>
</feature>
<proteinExistence type="predicted"/>
<keyword evidence="3" id="KW-1185">Reference proteome</keyword>
<evidence type="ECO:0000256" key="1">
    <source>
        <dbReference type="SAM" id="Coils"/>
    </source>
</evidence>
<evidence type="ECO:0000313" key="2">
    <source>
        <dbReference type="EMBL" id="KAK9989492.1"/>
    </source>
</evidence>
<gene>
    <name evidence="2" type="ORF">SO802_029731</name>
</gene>
<dbReference type="EMBL" id="JAZDWU010000010">
    <property type="protein sequence ID" value="KAK9989492.1"/>
    <property type="molecule type" value="Genomic_DNA"/>
</dbReference>
<dbReference type="PANTHER" id="PTHR32258:SF6">
    <property type="entry name" value="PROTEIN NETWORKED 1A"/>
    <property type="match status" value="1"/>
</dbReference>
<protein>
    <submittedName>
        <fullName evidence="2">Uncharacterized protein</fullName>
    </submittedName>
</protein>
<name>A0AAW2BWI2_9ROSI</name>
<organism evidence="2 3">
    <name type="scientific">Lithocarpus litseifolius</name>
    <dbReference type="NCBI Taxonomy" id="425828"/>
    <lineage>
        <taxon>Eukaryota</taxon>
        <taxon>Viridiplantae</taxon>
        <taxon>Streptophyta</taxon>
        <taxon>Embryophyta</taxon>
        <taxon>Tracheophyta</taxon>
        <taxon>Spermatophyta</taxon>
        <taxon>Magnoliopsida</taxon>
        <taxon>eudicotyledons</taxon>
        <taxon>Gunneridae</taxon>
        <taxon>Pentapetalae</taxon>
        <taxon>rosids</taxon>
        <taxon>fabids</taxon>
        <taxon>Fagales</taxon>
        <taxon>Fagaceae</taxon>
        <taxon>Lithocarpus</taxon>
    </lineage>
</organism>
<reference evidence="2 3" key="1">
    <citation type="submission" date="2024-01" db="EMBL/GenBank/DDBJ databases">
        <title>A telomere-to-telomere, gap-free genome of sweet tea (Lithocarpus litseifolius).</title>
        <authorList>
            <person name="Zhou J."/>
        </authorList>
    </citation>
    <scope>NUCLEOTIDE SEQUENCE [LARGE SCALE GENOMIC DNA]</scope>
    <source>
        <strain evidence="2">Zhou-2022a</strain>
        <tissue evidence="2">Leaf</tissue>
    </source>
</reference>
<dbReference type="PANTHER" id="PTHR32258">
    <property type="entry name" value="PROTEIN NETWORKED 4A"/>
    <property type="match status" value="1"/>
</dbReference>
<dbReference type="GO" id="GO:0051015">
    <property type="term" value="F:actin filament binding"/>
    <property type="evidence" value="ECO:0007669"/>
    <property type="project" value="TreeGrafter"/>
</dbReference>
<accession>A0AAW2BWI2</accession>
<evidence type="ECO:0000313" key="3">
    <source>
        <dbReference type="Proteomes" id="UP001459277"/>
    </source>
</evidence>